<dbReference type="Pfam" id="PF07323">
    <property type="entry name" value="DUF1465"/>
    <property type="match status" value="1"/>
</dbReference>
<keyword evidence="2" id="KW-1185">Reference proteome</keyword>
<dbReference type="EMBL" id="FUYM01000008">
    <property type="protein sequence ID" value="SKB91396.1"/>
    <property type="molecule type" value="Genomic_DNA"/>
</dbReference>
<protein>
    <submittedName>
        <fullName evidence="1">Regulator of CtrA degradation</fullName>
    </submittedName>
</protein>
<dbReference type="STRING" id="439228.SAMN06295920_108162"/>
<reference evidence="2" key="1">
    <citation type="submission" date="2017-02" db="EMBL/GenBank/DDBJ databases">
        <authorList>
            <person name="Varghese N."/>
            <person name="Submissions S."/>
        </authorList>
    </citation>
    <scope>NUCLEOTIDE SEQUENCE [LARGE SCALE GENOMIC DNA]</scope>
    <source>
        <strain evidence="2">UM2</strain>
    </source>
</reference>
<organism evidence="1 2">
    <name type="scientific">Rhizorhabdus histidinilytica</name>
    <dbReference type="NCBI Taxonomy" id="439228"/>
    <lineage>
        <taxon>Bacteria</taxon>
        <taxon>Pseudomonadati</taxon>
        <taxon>Pseudomonadota</taxon>
        <taxon>Alphaproteobacteria</taxon>
        <taxon>Sphingomonadales</taxon>
        <taxon>Sphingomonadaceae</taxon>
        <taxon>Rhizorhabdus</taxon>
    </lineage>
</organism>
<dbReference type="RefSeq" id="WP_079649520.1">
    <property type="nucleotide sequence ID" value="NZ_FUYM01000008.1"/>
</dbReference>
<evidence type="ECO:0000313" key="2">
    <source>
        <dbReference type="Proteomes" id="UP000189818"/>
    </source>
</evidence>
<dbReference type="AlphaFoldDB" id="A0A1T5F5G8"/>
<evidence type="ECO:0000313" key="1">
    <source>
        <dbReference type="EMBL" id="SKB91396.1"/>
    </source>
</evidence>
<dbReference type="Proteomes" id="UP000189818">
    <property type="component" value="Unassembled WGS sequence"/>
</dbReference>
<dbReference type="OrthoDB" id="9799531at2"/>
<proteinExistence type="predicted"/>
<dbReference type="Gene3D" id="1.10.8.930">
    <property type="entry name" value="Protein of unknown function DUF1465"/>
    <property type="match status" value="1"/>
</dbReference>
<dbReference type="InterPro" id="IPR010848">
    <property type="entry name" value="DUF1465"/>
</dbReference>
<name>A0A1T5F5G8_9SPHN</name>
<gene>
    <name evidence="1" type="ORF">SAMN06295920_108162</name>
</gene>
<dbReference type="InterPro" id="IPR038301">
    <property type="entry name" value="AraC-like_sf"/>
</dbReference>
<sequence>MGEGPKEIRLRGRLVNGLYTEAMLLADEARGYFEHQGRDDRDALDPLARVTLSCESLKVTSRLMHVLAWLLTERAIELGQMSDEEAAAAARRLGDATPSDAASIAGLPPAAIALIDASQDLYARVRRLEVEPPADISPAASPALSLLDRLEKAF</sequence>
<accession>A0A1T5F5G8</accession>